<evidence type="ECO:0000313" key="2">
    <source>
        <dbReference type="Proteomes" id="UP000759443"/>
    </source>
</evidence>
<evidence type="ECO:0000313" key="1">
    <source>
        <dbReference type="EMBL" id="MBP1850671.1"/>
    </source>
</evidence>
<dbReference type="Proteomes" id="UP000759443">
    <property type="component" value="Unassembled WGS sequence"/>
</dbReference>
<comment type="caution">
    <text evidence="1">The sequence shown here is derived from an EMBL/GenBank/DDBJ whole genome shotgun (WGS) entry which is preliminary data.</text>
</comment>
<organism evidence="1 2">
    <name type="scientific">Rhizobium halophytocola</name>
    <dbReference type="NCBI Taxonomy" id="735519"/>
    <lineage>
        <taxon>Bacteria</taxon>
        <taxon>Pseudomonadati</taxon>
        <taxon>Pseudomonadota</taxon>
        <taxon>Alphaproteobacteria</taxon>
        <taxon>Hyphomicrobiales</taxon>
        <taxon>Rhizobiaceae</taxon>
        <taxon>Rhizobium/Agrobacterium group</taxon>
        <taxon>Rhizobium</taxon>
    </lineage>
</organism>
<protein>
    <submittedName>
        <fullName evidence="1">Uncharacterized protein</fullName>
    </submittedName>
</protein>
<dbReference type="RefSeq" id="WP_209944641.1">
    <property type="nucleotide sequence ID" value="NZ_JAGGJU010000005.1"/>
</dbReference>
<sequence>MEQISDNEIERSTLLEVFNVSEFCKRYRLDALEERRLRVLFGEFATQHELLMNARREPKFR</sequence>
<name>A0ABS4DYA6_9HYPH</name>
<reference evidence="1 2" key="1">
    <citation type="submission" date="2021-03" db="EMBL/GenBank/DDBJ databases">
        <title>Genomic Encyclopedia of Type Strains, Phase IV (KMG-IV): sequencing the most valuable type-strain genomes for metagenomic binning, comparative biology and taxonomic classification.</title>
        <authorList>
            <person name="Goeker M."/>
        </authorList>
    </citation>
    <scope>NUCLEOTIDE SEQUENCE [LARGE SCALE GENOMIC DNA]</scope>
    <source>
        <strain evidence="1 2">DSM 21600</strain>
    </source>
</reference>
<gene>
    <name evidence="1" type="ORF">J2Z17_002108</name>
</gene>
<keyword evidence="2" id="KW-1185">Reference proteome</keyword>
<proteinExistence type="predicted"/>
<dbReference type="EMBL" id="JAGGJU010000005">
    <property type="protein sequence ID" value="MBP1850671.1"/>
    <property type="molecule type" value="Genomic_DNA"/>
</dbReference>
<accession>A0ABS4DYA6</accession>